<proteinExistence type="predicted"/>
<dbReference type="FunFam" id="3.30.2310.20:FF:000003">
    <property type="entry name" value="Type II toxin-antitoxin system YafQ family toxin"/>
    <property type="match status" value="1"/>
</dbReference>
<dbReference type="PANTHER" id="PTHR40588">
    <property type="entry name" value="MRNA INTERFERASE TOXIN YAFQ"/>
    <property type="match status" value="1"/>
</dbReference>
<sequence>MLKPTYTTRFEKDLKKAQKRNKDITKLKEILSKLTKEIKLDSKHRDHKLIGNFVARRECHITPDWLLIYKIDNEKIVFERLGSHSDLFK</sequence>
<accession>A0A3B1CS28</accession>
<protein>
    <submittedName>
        <fullName evidence="2">mRNA interferase YafQ</fullName>
    </submittedName>
</protein>
<dbReference type="InterPro" id="IPR035093">
    <property type="entry name" value="RelE/ParE_toxin_dom_sf"/>
</dbReference>
<keyword evidence="1" id="KW-1277">Toxin-antitoxin system</keyword>
<dbReference type="GO" id="GO:0006402">
    <property type="term" value="P:mRNA catabolic process"/>
    <property type="evidence" value="ECO:0007669"/>
    <property type="project" value="TreeGrafter"/>
</dbReference>
<dbReference type="AlphaFoldDB" id="A0A3B1CS28"/>
<dbReference type="SUPFAM" id="SSF143011">
    <property type="entry name" value="RelE-like"/>
    <property type="match status" value="1"/>
</dbReference>
<organism evidence="2">
    <name type="scientific">hydrothermal vent metagenome</name>
    <dbReference type="NCBI Taxonomy" id="652676"/>
    <lineage>
        <taxon>unclassified sequences</taxon>
        <taxon>metagenomes</taxon>
        <taxon>ecological metagenomes</taxon>
    </lineage>
</organism>
<dbReference type="Pfam" id="PF15738">
    <property type="entry name" value="YafQ_toxin"/>
    <property type="match status" value="1"/>
</dbReference>
<dbReference type="EMBL" id="UOGD01000444">
    <property type="protein sequence ID" value="VAX29301.1"/>
    <property type="molecule type" value="Genomic_DNA"/>
</dbReference>
<dbReference type="InterPro" id="IPR007712">
    <property type="entry name" value="RelE/ParE_toxin"/>
</dbReference>
<gene>
    <name evidence="2" type="ORF">MNBD_IGNAVI01-769</name>
</gene>
<dbReference type="PANTHER" id="PTHR40588:SF1">
    <property type="entry name" value="MRNA INTERFERASE TOXIN YAFQ"/>
    <property type="match status" value="1"/>
</dbReference>
<evidence type="ECO:0000313" key="2">
    <source>
        <dbReference type="EMBL" id="VAX29301.1"/>
    </source>
</evidence>
<reference evidence="2" key="1">
    <citation type="submission" date="2018-06" db="EMBL/GenBank/DDBJ databases">
        <authorList>
            <person name="Zhirakovskaya E."/>
        </authorList>
    </citation>
    <scope>NUCLEOTIDE SEQUENCE</scope>
</reference>
<dbReference type="PIRSF" id="PIRSF006156">
    <property type="entry name" value="YafQ"/>
    <property type="match status" value="1"/>
</dbReference>
<dbReference type="GO" id="GO:0004521">
    <property type="term" value="F:RNA endonuclease activity"/>
    <property type="evidence" value="ECO:0007669"/>
    <property type="project" value="TreeGrafter"/>
</dbReference>
<dbReference type="InterPro" id="IPR004386">
    <property type="entry name" value="Toxin_YafQ-like"/>
</dbReference>
<dbReference type="Gene3D" id="3.30.2310.20">
    <property type="entry name" value="RelE-like"/>
    <property type="match status" value="1"/>
</dbReference>
<name>A0A3B1CS28_9ZZZZ</name>
<dbReference type="NCBIfam" id="TIGR02385">
    <property type="entry name" value="RelE_StbE"/>
    <property type="match status" value="1"/>
</dbReference>
<dbReference type="GO" id="GO:0006415">
    <property type="term" value="P:translational termination"/>
    <property type="evidence" value="ECO:0007669"/>
    <property type="project" value="TreeGrafter"/>
</dbReference>
<evidence type="ECO:0000256" key="1">
    <source>
        <dbReference type="ARBA" id="ARBA00022649"/>
    </source>
</evidence>